<protein>
    <submittedName>
        <fullName evidence="8">Kelch-domain-containing protein</fullName>
    </submittedName>
</protein>
<keyword evidence="9" id="KW-1185">Reference proteome</keyword>
<dbReference type="SMART" id="SM00612">
    <property type="entry name" value="Kelch"/>
    <property type="match status" value="2"/>
</dbReference>
<evidence type="ECO:0000313" key="9">
    <source>
        <dbReference type="Proteomes" id="UP000002669"/>
    </source>
</evidence>
<feature type="coiled-coil region" evidence="6">
    <location>
        <begin position="1327"/>
        <end position="1393"/>
    </location>
</feature>
<feature type="region of interest" description="Disordered" evidence="7">
    <location>
        <begin position="831"/>
        <end position="857"/>
    </location>
</feature>
<gene>
    <name evidence="8" type="ORF">MGYG_00512</name>
</gene>
<evidence type="ECO:0000256" key="7">
    <source>
        <dbReference type="SAM" id="MobiDB-lite"/>
    </source>
</evidence>
<organism evidence="9">
    <name type="scientific">Arthroderma gypseum (strain ATCC MYA-4604 / CBS 118893)</name>
    <name type="common">Microsporum gypseum</name>
    <dbReference type="NCBI Taxonomy" id="535722"/>
    <lineage>
        <taxon>Eukaryota</taxon>
        <taxon>Fungi</taxon>
        <taxon>Dikarya</taxon>
        <taxon>Ascomycota</taxon>
        <taxon>Pezizomycotina</taxon>
        <taxon>Eurotiomycetes</taxon>
        <taxon>Eurotiomycetidae</taxon>
        <taxon>Onygenales</taxon>
        <taxon>Arthrodermataceae</taxon>
        <taxon>Nannizzia</taxon>
    </lineage>
</organism>
<feature type="region of interest" description="Disordered" evidence="7">
    <location>
        <begin position="1516"/>
        <end position="1555"/>
    </location>
</feature>
<feature type="region of interest" description="Disordered" evidence="7">
    <location>
        <begin position="1423"/>
        <end position="1454"/>
    </location>
</feature>
<evidence type="ECO:0000313" key="8">
    <source>
        <dbReference type="EMBL" id="EFQ97471.1"/>
    </source>
</evidence>
<proteinExistence type="predicted"/>
<dbReference type="FunFam" id="2.120.10.80:FF:000049">
    <property type="entry name" value="Cell polarity protein (Tea1)"/>
    <property type="match status" value="1"/>
</dbReference>
<evidence type="ECO:0000256" key="1">
    <source>
        <dbReference type="ARBA" id="ARBA00004496"/>
    </source>
</evidence>
<evidence type="ECO:0000256" key="5">
    <source>
        <dbReference type="ARBA" id="ARBA00023054"/>
    </source>
</evidence>
<dbReference type="Gene3D" id="2.120.10.80">
    <property type="entry name" value="Kelch-type beta propeller"/>
    <property type="match status" value="1"/>
</dbReference>
<dbReference type="eggNOG" id="KOG0379">
    <property type="taxonomic scope" value="Eukaryota"/>
</dbReference>
<evidence type="ECO:0000256" key="2">
    <source>
        <dbReference type="ARBA" id="ARBA00022441"/>
    </source>
</evidence>
<evidence type="ECO:0000256" key="4">
    <source>
        <dbReference type="ARBA" id="ARBA00022737"/>
    </source>
</evidence>
<dbReference type="HOGENOM" id="CLU_002697_1_0_1"/>
<feature type="region of interest" description="Disordered" evidence="7">
    <location>
        <begin position="469"/>
        <end position="723"/>
    </location>
</feature>
<accession>E5R060</accession>
<dbReference type="STRING" id="535722.E5R060"/>
<feature type="compositionally biased region" description="Low complexity" evidence="7">
    <location>
        <begin position="84"/>
        <end position="95"/>
    </location>
</feature>
<dbReference type="InterPro" id="IPR015915">
    <property type="entry name" value="Kelch-typ_b-propeller"/>
</dbReference>
<dbReference type="GO" id="GO:0061245">
    <property type="term" value="P:establishment or maintenance of bipolar cell polarity"/>
    <property type="evidence" value="ECO:0007669"/>
    <property type="project" value="TreeGrafter"/>
</dbReference>
<feature type="compositionally biased region" description="Basic and acidic residues" evidence="7">
    <location>
        <begin position="618"/>
        <end position="632"/>
    </location>
</feature>
<feature type="compositionally biased region" description="Low complexity" evidence="7">
    <location>
        <begin position="10"/>
        <end position="24"/>
    </location>
</feature>
<reference evidence="9" key="1">
    <citation type="journal article" date="2012" name="MBio">
        <title>Comparative genome analysis of Trichophyton rubrum and related dermatophytes reveals candidate genes involved in infection.</title>
        <authorList>
            <person name="Martinez D.A."/>
            <person name="Oliver B.G."/>
            <person name="Graeser Y."/>
            <person name="Goldberg J.M."/>
            <person name="Li W."/>
            <person name="Martinez-Rossi N.M."/>
            <person name="Monod M."/>
            <person name="Shelest E."/>
            <person name="Barton R.C."/>
            <person name="Birch E."/>
            <person name="Brakhage A.A."/>
            <person name="Chen Z."/>
            <person name="Gurr S.J."/>
            <person name="Heiman D."/>
            <person name="Heitman J."/>
            <person name="Kosti I."/>
            <person name="Rossi A."/>
            <person name="Saif S."/>
            <person name="Samalova M."/>
            <person name="Saunders C.W."/>
            <person name="Shea T."/>
            <person name="Summerbell R.C."/>
            <person name="Xu J."/>
            <person name="Young S."/>
            <person name="Zeng Q."/>
            <person name="Birren B.W."/>
            <person name="Cuomo C.A."/>
            <person name="White T.C."/>
        </authorList>
    </citation>
    <scope>NUCLEOTIDE SEQUENCE [LARGE SCALE GENOMIC DNA]</scope>
    <source>
        <strain evidence="9">ATCC MYA-4604 / CBS 118893</strain>
    </source>
</reference>
<feature type="compositionally biased region" description="Basic and acidic residues" evidence="7">
    <location>
        <begin position="103"/>
        <end position="114"/>
    </location>
</feature>
<feature type="region of interest" description="Disordered" evidence="7">
    <location>
        <begin position="1"/>
        <end position="128"/>
    </location>
</feature>
<feature type="compositionally biased region" description="Polar residues" evidence="7">
    <location>
        <begin position="41"/>
        <end position="61"/>
    </location>
</feature>
<comment type="subcellular location">
    <subcellularLocation>
        <location evidence="1">Cytoplasm</location>
    </subcellularLocation>
</comment>
<evidence type="ECO:0000256" key="3">
    <source>
        <dbReference type="ARBA" id="ARBA00022490"/>
    </source>
</evidence>
<dbReference type="SUPFAM" id="SSF117281">
    <property type="entry name" value="Kelch motif"/>
    <property type="match status" value="1"/>
</dbReference>
<keyword evidence="5 6" id="KW-0175">Coiled coil</keyword>
<keyword evidence="4" id="KW-0677">Repeat</keyword>
<dbReference type="RefSeq" id="XP_003176423.1">
    <property type="nucleotide sequence ID" value="XM_003176375.1"/>
</dbReference>
<dbReference type="GO" id="GO:0051285">
    <property type="term" value="C:cell cortex of cell tip"/>
    <property type="evidence" value="ECO:0007669"/>
    <property type="project" value="TreeGrafter"/>
</dbReference>
<evidence type="ECO:0000256" key="6">
    <source>
        <dbReference type="SAM" id="Coils"/>
    </source>
</evidence>
<keyword evidence="2" id="KW-0880">Kelch repeat</keyword>
<feature type="compositionally biased region" description="Low complexity" evidence="7">
    <location>
        <begin position="1529"/>
        <end position="1539"/>
    </location>
</feature>
<name>E5R060_ARTGP</name>
<sequence>MSFLFKSKKNQQQNQSQSQSQIQSHALNHSQPPPPAAATRNIHTSEGTGSAPTSNPSSSLNGIREVERDSEPAQQFGSSSSSIPAPAQVNSSSPSPNQPPPNARRDRADSEPKALRNQPANGVQQPAAPNHALYPWSQRRMNFPSPQLTPFPRYGAAINAIASAEGDIYLMGGLVDGSTVKGDLWMIENSGNNSTCFPISPVTEGPGPRVGHASLLVGNALIVYGGDTKIHDNDTLDDTLYFLNTSSRQWSCAASPGPRPPGRYGHSLNLLGSKIYVFGGQVEGFFFNDLLAFDLNAMNNPGNKWEFLLRNSHDDGPPVGQVPPARTNHTMVTFNDKLYLFGGTNGVQWFNDVWAYDPRGNSWTQIDYVGFTPTPREGHAATLVGDVMYVFGGRTEEGVDLGDLIAFRISIRRWYSFHNMGPAPSPRSGHSMTTLGKNIIVLAGEPSSAPRDPMELGLVYVLDTTKIRYPNEQPTSPTGERPPRRVAQDGRPAGQSGRTSREAQHVIPDAQRRGPLGPARDPNGSPAGGSRLPRASIAQTPAGPPPSGQAPHPRANAIPPQAKKQQAAQQQHPHQQQQQQPQQQTQQQPHQQTQQQTQQYQQQQPSGKPDRSVSSSSDHNRSSEKDRQHSRDTSVQGSNKGVREHSPMTTATRQQHSSSRLSARAMEAGEAAPMVTPARQRSLRQQRQQNSIDSVDDSILASENRAYRNSRSLTDEPRSPRLTAHQEALIKELETMKTKNAWYVSELALARKAGYTPSSAPGSFEERSVDSFNEGDRPLVEMLLAMKTELAKMQANVDRQAGIASKRVAEVEHQRDIALNEAAYARARLAAHGGGGGSQGGTPMSEMSNRDLDESNSQRATEITRRLALALTVQNELKAKVESLSLELQEEKRAKELAEELHEMTNKRLTELELQNNPLELESMRVELHQLQSSYREETAARSEAEAALKMLQVDYAELAEKHEDISSRMENHGLNVVSLRDAVQASVAKAELMEQKLEEERQHRDTIERKLLQLRAEHEERTTELENTARRLREAEELADTHAKEAESHKIALLSGFDRVASRDSDKNNSLTDQRVAVLQSQVERANELVKTSQQAADSAAEKLRRAEERIAGLEAYQEQSSREGLQLRRQLQAALKENQTLNVENREVKAQLENQQRDTNALAIQHGALKDLLGERGMNMSDSRRSPMLDSPGSRYGTPEQNRLRELEQQLQSSLKAHEETKSSFEYREQEVGRAYSEKLEQLENDYQSAVHYVKGTEKVLKRMKEELAKYKSQTAKLQAELAEVSNNSEAGASREVAAPPEWEAERDTLHQSISELQSSTAASISSLENKLLAVQAELASVQKKYDESRSEQEALQAELSSTTEKGLRDLEQLKKENILLESRAMDAEKKVSMLLDQVESSVTNYRRQSQQVASNMNANGANLSRNVSNASSAANGPHANRPRADSNVSQDDTLLNHRGSMALDSLANELDALRSHWETANRSYRISTQFDFDQTPTKETYSEGLSDSLANWRRRLDEEEARADEPSSSQQQQSPNIPTPQPAQPVAAGNIL</sequence>
<feature type="compositionally biased region" description="Low complexity" evidence="7">
    <location>
        <begin position="1424"/>
        <end position="1438"/>
    </location>
</feature>
<dbReference type="EMBL" id="DS989822">
    <property type="protein sequence ID" value="EFQ97471.1"/>
    <property type="molecule type" value="Genomic_DNA"/>
</dbReference>
<feature type="coiled-coil region" evidence="6">
    <location>
        <begin position="874"/>
        <end position="915"/>
    </location>
</feature>
<dbReference type="PANTHER" id="PTHR23244:SF456">
    <property type="entry name" value="MULTIPLE EPIDERMAL GROWTH FACTOR-LIKE DOMAINS PROTEIN 8"/>
    <property type="match status" value="1"/>
</dbReference>
<feature type="region of interest" description="Disordered" evidence="7">
    <location>
        <begin position="1177"/>
        <end position="1202"/>
    </location>
</feature>
<feature type="coiled-coil region" evidence="6">
    <location>
        <begin position="1077"/>
        <end position="1167"/>
    </location>
</feature>
<feature type="coiled-coil region" evidence="6">
    <location>
        <begin position="942"/>
        <end position="1053"/>
    </location>
</feature>
<dbReference type="OrthoDB" id="45365at2759"/>
<feature type="compositionally biased region" description="Low complexity" evidence="7">
    <location>
        <begin position="679"/>
        <end position="689"/>
    </location>
</feature>
<feature type="compositionally biased region" description="Low complexity" evidence="7">
    <location>
        <begin position="559"/>
        <end position="605"/>
    </location>
</feature>
<keyword evidence="3" id="KW-0963">Cytoplasm</keyword>
<dbReference type="PANTHER" id="PTHR23244">
    <property type="entry name" value="KELCH REPEAT DOMAIN"/>
    <property type="match status" value="1"/>
</dbReference>
<dbReference type="VEuPathDB" id="FungiDB:MGYG_00512"/>
<dbReference type="GeneID" id="10031740"/>
<dbReference type="InParanoid" id="E5R060"/>
<feature type="compositionally biased region" description="Polar residues" evidence="7">
    <location>
        <begin position="647"/>
        <end position="661"/>
    </location>
</feature>
<dbReference type="Pfam" id="PF24681">
    <property type="entry name" value="Kelch_KLHDC2_KLHL20_DRC7"/>
    <property type="match status" value="1"/>
</dbReference>
<feature type="coiled-coil region" evidence="6">
    <location>
        <begin position="1256"/>
        <end position="1290"/>
    </location>
</feature>
<dbReference type="Proteomes" id="UP000002669">
    <property type="component" value="Unassembled WGS sequence"/>
</dbReference>
<dbReference type="OMA" id="CIGYIPA"/>
<feature type="compositionally biased region" description="Polar residues" evidence="7">
    <location>
        <begin position="72"/>
        <end position="83"/>
    </location>
</feature>
<dbReference type="InterPro" id="IPR006652">
    <property type="entry name" value="Kelch_1"/>
</dbReference>